<comment type="caution">
    <text evidence="1">The sequence shown here is derived from an EMBL/GenBank/DDBJ whole genome shotgun (WGS) entry which is preliminary data.</text>
</comment>
<keyword evidence="2" id="KW-1185">Reference proteome</keyword>
<dbReference type="Proteomes" id="UP000037035">
    <property type="component" value="Unassembled WGS sequence"/>
</dbReference>
<dbReference type="AlphaFoldDB" id="A0A0L6VRG9"/>
<sequence length="316" mass="35722">PGILPWCFFLKIKYPLDIPHQTLFIRPELPTGVPSISSVQAESGREGIFEIPTAWKTLTDCTRATGSIKLSQSGVHQNMLWISATSSKTKSNVPQLDFGKEGGCLGQRKTGKMYHPNPQDNYRAAMVSTTETIRMAYFFADNKEIAEEWNSFRGTIDIHLVWCPGNQGIVGKKAADTLASETNERNTSPDRRLKGNVNKVSMNIKQQILKIKRTELKNQISDLPINVNSLISQLLLGHSPLDQHLFKAGKLRSTSYTFAHSTRHPDNKPKNKRSTKINWSQWTTFDPRQLKFLFLLSSHSLKTLMNKINHNNFSNS</sequence>
<dbReference type="VEuPathDB" id="FungiDB:VP01_1162g3"/>
<gene>
    <name evidence="1" type="ORF">VP01_1162g3</name>
</gene>
<name>A0A0L6VRG9_9BASI</name>
<proteinExistence type="predicted"/>
<organism evidence="1 2">
    <name type="scientific">Puccinia sorghi</name>
    <dbReference type="NCBI Taxonomy" id="27349"/>
    <lineage>
        <taxon>Eukaryota</taxon>
        <taxon>Fungi</taxon>
        <taxon>Dikarya</taxon>
        <taxon>Basidiomycota</taxon>
        <taxon>Pucciniomycotina</taxon>
        <taxon>Pucciniomycetes</taxon>
        <taxon>Pucciniales</taxon>
        <taxon>Pucciniaceae</taxon>
        <taxon>Puccinia</taxon>
    </lineage>
</organism>
<evidence type="ECO:0000313" key="1">
    <source>
        <dbReference type="EMBL" id="KNZ63289.1"/>
    </source>
</evidence>
<reference evidence="1 2" key="1">
    <citation type="submission" date="2015-08" db="EMBL/GenBank/DDBJ databases">
        <title>Next Generation Sequencing and Analysis of the Genome of Puccinia sorghi L Schw, the Causal Agent of Maize Common Rust.</title>
        <authorList>
            <person name="Rochi L."/>
            <person name="Burguener G."/>
            <person name="Darino M."/>
            <person name="Turjanski A."/>
            <person name="Kreff E."/>
            <person name="Dieguez M.J."/>
            <person name="Sacco F."/>
        </authorList>
    </citation>
    <scope>NUCLEOTIDE SEQUENCE [LARGE SCALE GENOMIC DNA]</scope>
    <source>
        <strain evidence="1 2">RO10H11247</strain>
    </source>
</reference>
<dbReference type="EMBL" id="LAVV01001810">
    <property type="protein sequence ID" value="KNZ63289.1"/>
    <property type="molecule type" value="Genomic_DNA"/>
</dbReference>
<evidence type="ECO:0000313" key="2">
    <source>
        <dbReference type="Proteomes" id="UP000037035"/>
    </source>
</evidence>
<feature type="non-terminal residue" evidence="1">
    <location>
        <position position="1"/>
    </location>
</feature>
<accession>A0A0L6VRG9</accession>
<protein>
    <submittedName>
        <fullName evidence="1">Uncharacterized protein</fullName>
    </submittedName>
</protein>